<evidence type="ECO:0000313" key="1">
    <source>
        <dbReference type="EMBL" id="KAG1786657.1"/>
    </source>
</evidence>
<dbReference type="Proteomes" id="UP000719766">
    <property type="component" value="Unassembled WGS sequence"/>
</dbReference>
<accession>A0A9P7ACI4</accession>
<dbReference type="GeneID" id="64601363"/>
<dbReference type="OrthoDB" id="2683269at2759"/>
<dbReference type="AlphaFoldDB" id="A0A9P7ACI4"/>
<comment type="caution">
    <text evidence="1">The sequence shown here is derived from an EMBL/GenBank/DDBJ whole genome shotgun (WGS) entry which is preliminary data.</text>
</comment>
<evidence type="ECO:0000313" key="2">
    <source>
        <dbReference type="Proteomes" id="UP000719766"/>
    </source>
</evidence>
<sequence>MMNKLIWGTDPLLFMHAYPVDEHGNITVNAKFQNTFIMAGIVRFVWHKGHKAFLGTSPLKGEPLQ</sequence>
<name>A0A9P7ACI4_9AGAM</name>
<dbReference type="RefSeq" id="XP_041154072.1">
    <property type="nucleotide sequence ID" value="XM_041307599.1"/>
</dbReference>
<organism evidence="1 2">
    <name type="scientific">Suillus plorans</name>
    <dbReference type="NCBI Taxonomy" id="116603"/>
    <lineage>
        <taxon>Eukaryota</taxon>
        <taxon>Fungi</taxon>
        <taxon>Dikarya</taxon>
        <taxon>Basidiomycota</taxon>
        <taxon>Agaricomycotina</taxon>
        <taxon>Agaricomycetes</taxon>
        <taxon>Agaricomycetidae</taxon>
        <taxon>Boletales</taxon>
        <taxon>Suillineae</taxon>
        <taxon>Suillaceae</taxon>
        <taxon>Suillus</taxon>
    </lineage>
</organism>
<reference evidence="1" key="1">
    <citation type="journal article" date="2020" name="New Phytol.">
        <title>Comparative genomics reveals dynamic genome evolution in host specialist ectomycorrhizal fungi.</title>
        <authorList>
            <person name="Lofgren L.A."/>
            <person name="Nguyen N.H."/>
            <person name="Vilgalys R."/>
            <person name="Ruytinx J."/>
            <person name="Liao H.L."/>
            <person name="Branco S."/>
            <person name="Kuo A."/>
            <person name="LaButti K."/>
            <person name="Lipzen A."/>
            <person name="Andreopoulos W."/>
            <person name="Pangilinan J."/>
            <person name="Riley R."/>
            <person name="Hundley H."/>
            <person name="Na H."/>
            <person name="Barry K."/>
            <person name="Grigoriev I.V."/>
            <person name="Stajich J.E."/>
            <person name="Kennedy P.G."/>
        </authorList>
    </citation>
    <scope>NUCLEOTIDE SEQUENCE</scope>
    <source>
        <strain evidence="1">S12</strain>
    </source>
</reference>
<proteinExistence type="predicted"/>
<dbReference type="EMBL" id="JABBWE010000089">
    <property type="protein sequence ID" value="KAG1786657.1"/>
    <property type="molecule type" value="Genomic_DNA"/>
</dbReference>
<keyword evidence="2" id="KW-1185">Reference proteome</keyword>
<gene>
    <name evidence="1" type="ORF">HD556DRAFT_1449456</name>
</gene>
<protein>
    <submittedName>
        <fullName evidence="1">Uncharacterized protein</fullName>
    </submittedName>
</protein>